<dbReference type="SFLD" id="SFLDS00003">
    <property type="entry name" value="Haloacid_Dehalogenase"/>
    <property type="match status" value="1"/>
</dbReference>
<dbReference type="EMBL" id="KQ964251">
    <property type="protein sequence ID" value="KXJ91134.1"/>
    <property type="molecule type" value="Genomic_DNA"/>
</dbReference>
<gene>
    <name evidence="1" type="ORF">Micbo1qcDRAFT_148246</name>
</gene>
<dbReference type="PANTHER" id="PTHR47829">
    <property type="entry name" value="HYDROLASE, PUTATIVE (AFU_ORTHOLOGUE AFUA_1G12880)-RELATED"/>
    <property type="match status" value="1"/>
</dbReference>
<dbReference type="Gene3D" id="3.40.50.1000">
    <property type="entry name" value="HAD superfamily/HAD-like"/>
    <property type="match status" value="1"/>
</dbReference>
<accession>A0A136J220</accession>
<evidence type="ECO:0000313" key="2">
    <source>
        <dbReference type="Proteomes" id="UP000070501"/>
    </source>
</evidence>
<dbReference type="Proteomes" id="UP000070501">
    <property type="component" value="Unassembled WGS sequence"/>
</dbReference>
<dbReference type="InParanoid" id="A0A136J220"/>
<organism evidence="1 2">
    <name type="scientific">Microdochium bolleyi</name>
    <dbReference type="NCBI Taxonomy" id="196109"/>
    <lineage>
        <taxon>Eukaryota</taxon>
        <taxon>Fungi</taxon>
        <taxon>Dikarya</taxon>
        <taxon>Ascomycota</taxon>
        <taxon>Pezizomycotina</taxon>
        <taxon>Sordariomycetes</taxon>
        <taxon>Xylariomycetidae</taxon>
        <taxon>Xylariales</taxon>
        <taxon>Microdochiaceae</taxon>
        <taxon>Microdochium</taxon>
    </lineage>
</organism>
<proteinExistence type="predicted"/>
<reference evidence="2" key="1">
    <citation type="submission" date="2016-02" db="EMBL/GenBank/DDBJ databases">
        <title>Draft genome sequence of Microdochium bolleyi, a fungal endophyte of beachgrass.</title>
        <authorList>
            <consortium name="DOE Joint Genome Institute"/>
            <person name="David A.S."/>
            <person name="May G."/>
            <person name="Haridas S."/>
            <person name="Lim J."/>
            <person name="Wang M."/>
            <person name="Labutti K."/>
            <person name="Lipzen A."/>
            <person name="Barry K."/>
            <person name="Grigoriev I.V."/>
        </authorList>
    </citation>
    <scope>NUCLEOTIDE SEQUENCE [LARGE SCALE GENOMIC DNA]</scope>
    <source>
        <strain evidence="2">J235TASD1</strain>
    </source>
</reference>
<dbReference type="AlphaFoldDB" id="A0A136J220"/>
<dbReference type="InterPro" id="IPR023214">
    <property type="entry name" value="HAD_sf"/>
</dbReference>
<dbReference type="Gene3D" id="1.10.150.240">
    <property type="entry name" value="Putative phosphatase, domain 2"/>
    <property type="match status" value="1"/>
</dbReference>
<dbReference type="SUPFAM" id="SSF56784">
    <property type="entry name" value="HAD-like"/>
    <property type="match status" value="1"/>
</dbReference>
<dbReference type="SFLD" id="SFLDG01129">
    <property type="entry name" value="C1.5:_HAD__Beta-PGM__Phosphata"/>
    <property type="match status" value="1"/>
</dbReference>
<dbReference type="PANTHER" id="PTHR47829:SF1">
    <property type="entry name" value="HAD FAMILY PHOSPHATASE"/>
    <property type="match status" value="1"/>
</dbReference>
<sequence length="285" mass="32321">MPSQPRPKVLLFDIGGVVVVSPFQAILDYELSLGIPPGWVNYSISKTAPDGFWHKLERGDIPMDDAYFAGFNADLSDQARWHDFYKLQQAKNPDLPRDVPRLPEIDGRWLFYEMMTKSKAHDPWMWPALQRLRESGQFILAAMSNTVIFPEGDPLHEPDFFDSPVRRMFDVFVSSAHVGLRKPKPEIYQYTLREVQKFARDNAHTDRGRALGWADGIKPEDILFLDDIGENLKGGKKAGFRTLKVMLGRTYEAVDGLEEATGLKLAGDHPRIPVKPTITKPSSKL</sequence>
<protein>
    <submittedName>
        <fullName evidence="1">HAD-like domain-containing protein</fullName>
    </submittedName>
</protein>
<dbReference type="InterPro" id="IPR052898">
    <property type="entry name" value="ACAD10-like"/>
</dbReference>
<dbReference type="OrthoDB" id="1694274at2759"/>
<name>A0A136J220_9PEZI</name>
<keyword evidence="2" id="KW-1185">Reference proteome</keyword>
<evidence type="ECO:0000313" key="1">
    <source>
        <dbReference type="EMBL" id="KXJ91134.1"/>
    </source>
</evidence>
<dbReference type="InterPro" id="IPR023198">
    <property type="entry name" value="PGP-like_dom2"/>
</dbReference>
<dbReference type="STRING" id="196109.A0A136J220"/>
<dbReference type="Pfam" id="PF00702">
    <property type="entry name" value="Hydrolase"/>
    <property type="match status" value="1"/>
</dbReference>
<dbReference type="InterPro" id="IPR036412">
    <property type="entry name" value="HAD-like_sf"/>
</dbReference>